<evidence type="ECO:0000259" key="2">
    <source>
        <dbReference type="PROSITE" id="PS50234"/>
    </source>
</evidence>
<dbReference type="PROSITE" id="PS50234">
    <property type="entry name" value="VWFA"/>
    <property type="match status" value="1"/>
</dbReference>
<keyword evidence="1" id="KW-0472">Membrane</keyword>
<dbReference type="OrthoDB" id="6206554at2"/>
<protein>
    <submittedName>
        <fullName evidence="3">Aerotolerance regulator BatA</fullName>
    </submittedName>
</protein>
<dbReference type="PANTHER" id="PTHR22550:SF18">
    <property type="entry name" value="VWFA DOMAIN-CONTAINING PROTEIN"/>
    <property type="match status" value="1"/>
</dbReference>
<evidence type="ECO:0000256" key="1">
    <source>
        <dbReference type="SAM" id="Phobius"/>
    </source>
</evidence>
<dbReference type="SUPFAM" id="SSF53300">
    <property type="entry name" value="vWA-like"/>
    <property type="match status" value="1"/>
</dbReference>
<evidence type="ECO:0000313" key="3">
    <source>
        <dbReference type="EMBL" id="OHY95174.1"/>
    </source>
</evidence>
<proteinExistence type="predicted"/>
<reference evidence="3 4" key="1">
    <citation type="submission" date="2016-09" db="EMBL/GenBank/DDBJ databases">
        <title>Draft Genome Sequence of Aeromonas sobria Strain 08005, Isolated from Sick Rana catesbeiana.</title>
        <authorList>
            <person name="Yang Q."/>
        </authorList>
    </citation>
    <scope>NUCLEOTIDE SEQUENCE [LARGE SCALE GENOMIC DNA]</scope>
    <source>
        <strain evidence="3 4">08005</strain>
    </source>
</reference>
<feature type="domain" description="VWFA" evidence="2">
    <location>
        <begin position="99"/>
        <end position="296"/>
    </location>
</feature>
<dbReference type="SMART" id="SM00327">
    <property type="entry name" value="VWA"/>
    <property type="match status" value="1"/>
</dbReference>
<dbReference type="CDD" id="cd01467">
    <property type="entry name" value="vWA_BatA_type"/>
    <property type="match status" value="1"/>
</dbReference>
<dbReference type="InterPro" id="IPR002035">
    <property type="entry name" value="VWF_A"/>
</dbReference>
<keyword evidence="1" id="KW-0812">Transmembrane</keyword>
<dbReference type="EMBL" id="MKFU01000004">
    <property type="protein sequence ID" value="OHY95174.1"/>
    <property type="molecule type" value="Genomic_DNA"/>
</dbReference>
<evidence type="ECO:0000313" key="4">
    <source>
        <dbReference type="Proteomes" id="UP000179934"/>
    </source>
</evidence>
<sequence length="348" mass="38356">MLDAGLEFAHPHCFWLLPLPLLVFRLIPAYRTRQSAIKVPFFDLLVSLLDEPPQEGATQLTASWWQRIALLLVWLMAVVALAKPTIYGPPQVRERFGRDVMIVLDLSGSMAETDFSPDPGKPINRLEAAKGVLTQFAAKRQGDRLGLILFGDAAFIQAPFTADLDTWQTLLQETDVAMAGQSTHLGDAIGLAIKVFNQSDRTEPNTQMASKREKVAIILTDGNDTGSFVSPRDAARVAAVNGVRLHTIAMGDPATVGEQALDLDTLQQLATLTGGQLFQALDQAALAQAYQVIDTLEPQRYESTHFQTRESLHHYLIAASVGLYLGLFSLLTLRRYRLRPARQGDTHD</sequence>
<dbReference type="InterPro" id="IPR036465">
    <property type="entry name" value="vWFA_dom_sf"/>
</dbReference>
<keyword evidence="1" id="KW-1133">Transmembrane helix</keyword>
<gene>
    <name evidence="3" type="ORF">BJD16_09370</name>
</gene>
<feature type="transmembrane region" description="Helical" evidence="1">
    <location>
        <begin position="312"/>
        <end position="333"/>
    </location>
</feature>
<dbReference type="InterPro" id="IPR050768">
    <property type="entry name" value="UPF0353/GerABKA_families"/>
</dbReference>
<name>A0A1S2D2K0_AERSO</name>
<dbReference type="AlphaFoldDB" id="A0A1S2D2K0"/>
<dbReference type="Pfam" id="PF00092">
    <property type="entry name" value="VWA"/>
    <property type="match status" value="1"/>
</dbReference>
<dbReference type="Proteomes" id="UP000179934">
    <property type="component" value="Unassembled WGS sequence"/>
</dbReference>
<dbReference type="STRING" id="646.BJD16_09370"/>
<organism evidence="3 4">
    <name type="scientific">Aeromonas sobria</name>
    <dbReference type="NCBI Taxonomy" id="646"/>
    <lineage>
        <taxon>Bacteria</taxon>
        <taxon>Pseudomonadati</taxon>
        <taxon>Pseudomonadota</taxon>
        <taxon>Gammaproteobacteria</taxon>
        <taxon>Aeromonadales</taxon>
        <taxon>Aeromonadaceae</taxon>
        <taxon>Aeromonas</taxon>
    </lineage>
</organism>
<dbReference type="GeneID" id="58921337"/>
<dbReference type="PANTHER" id="PTHR22550">
    <property type="entry name" value="SPORE GERMINATION PROTEIN"/>
    <property type="match status" value="1"/>
</dbReference>
<dbReference type="RefSeq" id="WP_042019155.1">
    <property type="nucleotide sequence ID" value="NZ_CDBW01000006.1"/>
</dbReference>
<dbReference type="InterPro" id="IPR033881">
    <property type="entry name" value="vWA_BatA_type"/>
</dbReference>
<dbReference type="Gene3D" id="3.40.50.410">
    <property type="entry name" value="von Willebrand factor, type A domain"/>
    <property type="match status" value="1"/>
</dbReference>
<accession>A0A1S2D2K0</accession>
<comment type="caution">
    <text evidence="3">The sequence shown here is derived from an EMBL/GenBank/DDBJ whole genome shotgun (WGS) entry which is preliminary data.</text>
</comment>